<dbReference type="AlphaFoldDB" id="A0A9N9HC83"/>
<accession>A0A9N9HC83</accession>
<evidence type="ECO:0000313" key="2">
    <source>
        <dbReference type="Proteomes" id="UP000789706"/>
    </source>
</evidence>
<gene>
    <name evidence="1" type="ORF">DEBURN_LOCUS11820</name>
</gene>
<dbReference type="Proteomes" id="UP000789706">
    <property type="component" value="Unassembled WGS sequence"/>
</dbReference>
<protein>
    <submittedName>
        <fullName evidence="1">3679_t:CDS:1</fullName>
    </submittedName>
</protein>
<evidence type="ECO:0000313" key="1">
    <source>
        <dbReference type="EMBL" id="CAG8662893.1"/>
    </source>
</evidence>
<organism evidence="1 2">
    <name type="scientific">Diversispora eburnea</name>
    <dbReference type="NCBI Taxonomy" id="1213867"/>
    <lineage>
        <taxon>Eukaryota</taxon>
        <taxon>Fungi</taxon>
        <taxon>Fungi incertae sedis</taxon>
        <taxon>Mucoromycota</taxon>
        <taxon>Glomeromycotina</taxon>
        <taxon>Glomeromycetes</taxon>
        <taxon>Diversisporales</taxon>
        <taxon>Diversisporaceae</taxon>
        <taxon>Diversispora</taxon>
    </lineage>
</organism>
<feature type="non-terminal residue" evidence="1">
    <location>
        <position position="40"/>
    </location>
</feature>
<sequence>MDVMDFYQVNEIENLEEVVKSILFDTVKRGKAQEILDNWK</sequence>
<keyword evidence="2" id="KW-1185">Reference proteome</keyword>
<proteinExistence type="predicted"/>
<comment type="caution">
    <text evidence="1">The sequence shown here is derived from an EMBL/GenBank/DDBJ whole genome shotgun (WGS) entry which is preliminary data.</text>
</comment>
<name>A0A9N9HC83_9GLOM</name>
<dbReference type="EMBL" id="CAJVPK010008749">
    <property type="protein sequence ID" value="CAG8662893.1"/>
    <property type="molecule type" value="Genomic_DNA"/>
</dbReference>
<reference evidence="1" key="1">
    <citation type="submission" date="2021-06" db="EMBL/GenBank/DDBJ databases">
        <authorList>
            <person name="Kallberg Y."/>
            <person name="Tangrot J."/>
            <person name="Rosling A."/>
        </authorList>
    </citation>
    <scope>NUCLEOTIDE SEQUENCE</scope>
    <source>
        <strain evidence="1">AZ414A</strain>
    </source>
</reference>